<dbReference type="Gene3D" id="1.25.40.10">
    <property type="entry name" value="Tetratricopeptide repeat domain"/>
    <property type="match status" value="1"/>
</dbReference>
<organism evidence="9 10">
    <name type="scientific">Effrenium voratum</name>
    <dbReference type="NCBI Taxonomy" id="2562239"/>
    <lineage>
        <taxon>Eukaryota</taxon>
        <taxon>Sar</taxon>
        <taxon>Alveolata</taxon>
        <taxon>Dinophyceae</taxon>
        <taxon>Suessiales</taxon>
        <taxon>Symbiodiniaceae</taxon>
        <taxon>Effrenium</taxon>
    </lineage>
</organism>
<evidence type="ECO:0000256" key="5">
    <source>
        <dbReference type="ARBA" id="ARBA00022692"/>
    </source>
</evidence>
<keyword evidence="6 8" id="KW-1133">Transmembrane helix</keyword>
<sequence>MTRGFDGSKTICAVAVSAWIAARAAILFFSHAPEDASERFQSENAFYFSFYRQLVAGEQISRLIADPLSEAPATVPALRRFNIYQELCFGLLYRGLQFFPGTLMSPATFYCLCVFVVYGFGLLAFFSMLGSAAEVVLAGALYVSGLEECTHVAFMPPLRENCAMTFWFVSLWALQDLHKKQAKADFALTAGLRFLLSVTMFVLLWQFACFALLLQAFALYAMLLLGLLEASFVAWASRLHACGTLLASLLRLGDTWPLRSPFFSLAVAFSMCKGRCSAVLCGGLALLLHRLVACEDDAHIQDFLRYRLQAILHTVGDKPPPVASYHAALYAGQRSFSSPQLAELRRPLLYAGLLGIASFRPRFEHQLQSLLALATAPLYLLMMRYQMLFFPQMVLLGGSCATFLPPWLRLPLAMGVFALSEGSVPWRGQASAFLEDKVERDVLMSWIRNYTAPEDVIISGMGVSALVRLHALRGIVCHPHYESAQLRERCFWADKLHGHRTLEEYHAIIRQRLLPGFNGRAFVAVSVKDCFSVNEAGQVVSGLVEVDEPWRRTRPKTCDLLYQLAAKKGLGFQPRWLGRWFALLEFLPGGVGQPLQFSQATRCAFGRYLYEEKGDAMAAEHFQKIGQSWRKLAPACGCAAELFGPAQDIHIAHSWAVEEERRGFGCCPMSPKFSTCLSDKAFRLLRQGQSPALAELYFQKAAELAPSSPKAHGFLGFARLQAGMALEAQQSFQRALQLEETPTDTTKCGGLILSPARWRGTISSQTGLGQLAGARLALKELPSCRQHLQG</sequence>
<dbReference type="EMBL" id="CAUJNA010000067">
    <property type="protein sequence ID" value="CAJ1371304.1"/>
    <property type="molecule type" value="Genomic_DNA"/>
</dbReference>
<comment type="caution">
    <text evidence="9">The sequence shown here is derived from an EMBL/GenBank/DDBJ whole genome shotgun (WGS) entry which is preliminary data.</text>
</comment>
<evidence type="ECO:0000256" key="8">
    <source>
        <dbReference type="SAM" id="Phobius"/>
    </source>
</evidence>
<feature type="transmembrane region" description="Helical" evidence="8">
    <location>
        <begin position="107"/>
        <end position="126"/>
    </location>
</feature>
<evidence type="ECO:0000313" key="9">
    <source>
        <dbReference type="EMBL" id="CAJ1371304.1"/>
    </source>
</evidence>
<protein>
    <submittedName>
        <fullName evidence="9">Uncharacterized protein</fullName>
    </submittedName>
</protein>
<evidence type="ECO:0000256" key="2">
    <source>
        <dbReference type="ARBA" id="ARBA00008744"/>
    </source>
</evidence>
<keyword evidence="4" id="KW-0808">Transferase</keyword>
<feature type="transmembrane region" description="Helical" evidence="8">
    <location>
        <begin position="388"/>
        <end position="408"/>
    </location>
</feature>
<dbReference type="SUPFAM" id="SSF48452">
    <property type="entry name" value="TPR-like"/>
    <property type="match status" value="1"/>
</dbReference>
<evidence type="ECO:0000256" key="6">
    <source>
        <dbReference type="ARBA" id="ARBA00022989"/>
    </source>
</evidence>
<dbReference type="GO" id="GO:0000030">
    <property type="term" value="F:mannosyltransferase activity"/>
    <property type="evidence" value="ECO:0007669"/>
    <property type="project" value="TreeGrafter"/>
</dbReference>
<dbReference type="PANTHER" id="PTHR31488">
    <property type="entry name" value="DPY-19-LIKE 1, LIKE (H. SAPIENS)"/>
    <property type="match status" value="1"/>
</dbReference>
<evidence type="ECO:0000256" key="1">
    <source>
        <dbReference type="ARBA" id="ARBA00004141"/>
    </source>
</evidence>
<evidence type="ECO:0000256" key="7">
    <source>
        <dbReference type="ARBA" id="ARBA00023136"/>
    </source>
</evidence>
<comment type="subcellular location">
    <subcellularLocation>
        <location evidence="1">Membrane</location>
        <topology evidence="1">Multi-pass membrane protein</topology>
    </subcellularLocation>
</comment>
<evidence type="ECO:0000256" key="4">
    <source>
        <dbReference type="ARBA" id="ARBA00022679"/>
    </source>
</evidence>
<dbReference type="AlphaFoldDB" id="A0AA36HMW8"/>
<keyword evidence="10" id="KW-1185">Reference proteome</keyword>
<feature type="non-terminal residue" evidence="9">
    <location>
        <position position="790"/>
    </location>
</feature>
<reference evidence="9" key="1">
    <citation type="submission" date="2023-08" db="EMBL/GenBank/DDBJ databases">
        <authorList>
            <person name="Chen Y."/>
            <person name="Shah S."/>
            <person name="Dougan E. K."/>
            <person name="Thang M."/>
            <person name="Chan C."/>
        </authorList>
    </citation>
    <scope>NUCLEOTIDE SEQUENCE</scope>
</reference>
<evidence type="ECO:0000256" key="3">
    <source>
        <dbReference type="ARBA" id="ARBA00022676"/>
    </source>
</evidence>
<gene>
    <name evidence="9" type="ORF">EVOR1521_LOCUS1636</name>
</gene>
<proteinExistence type="inferred from homology"/>
<feature type="transmembrane region" description="Helical" evidence="8">
    <location>
        <begin position="186"/>
        <end position="207"/>
    </location>
</feature>
<name>A0AA36HMW8_9DINO</name>
<keyword evidence="3" id="KW-0328">Glycosyltransferase</keyword>
<dbReference type="InterPro" id="IPR018732">
    <property type="entry name" value="Dpy-19/Dpy-19-like"/>
</dbReference>
<keyword evidence="5 8" id="KW-0812">Transmembrane</keyword>
<dbReference type="GO" id="GO:0005637">
    <property type="term" value="C:nuclear inner membrane"/>
    <property type="evidence" value="ECO:0007669"/>
    <property type="project" value="TreeGrafter"/>
</dbReference>
<evidence type="ECO:0000313" key="10">
    <source>
        <dbReference type="Proteomes" id="UP001178507"/>
    </source>
</evidence>
<accession>A0AA36HMW8</accession>
<dbReference type="InterPro" id="IPR011990">
    <property type="entry name" value="TPR-like_helical_dom_sf"/>
</dbReference>
<keyword evidence="7 8" id="KW-0472">Membrane</keyword>
<feature type="transmembrane region" description="Helical" evidence="8">
    <location>
        <begin position="213"/>
        <end position="236"/>
    </location>
</feature>
<dbReference type="Proteomes" id="UP001178507">
    <property type="component" value="Unassembled WGS sequence"/>
</dbReference>
<comment type="similarity">
    <text evidence="2">Belongs to the dpy-19 family.</text>
</comment>
<dbReference type="PANTHER" id="PTHR31488:SF1">
    <property type="entry name" value="C-MANNOSYLTRANSFERASE DPY19L1"/>
    <property type="match status" value="1"/>
</dbReference>
<dbReference type="Pfam" id="PF10034">
    <property type="entry name" value="Dpy19"/>
    <property type="match status" value="2"/>
</dbReference>